<evidence type="ECO:0000313" key="2">
    <source>
        <dbReference type="Proteomes" id="UP000289323"/>
    </source>
</evidence>
<protein>
    <submittedName>
        <fullName evidence="1">2f8e56ec-aae2-453b-bf8e-d34814733133</fullName>
    </submittedName>
</protein>
<accession>A0A3S4AY80</accession>
<organism evidence="1 2">
    <name type="scientific">Thermothielavioides terrestris</name>
    <dbReference type="NCBI Taxonomy" id="2587410"/>
    <lineage>
        <taxon>Eukaryota</taxon>
        <taxon>Fungi</taxon>
        <taxon>Dikarya</taxon>
        <taxon>Ascomycota</taxon>
        <taxon>Pezizomycotina</taxon>
        <taxon>Sordariomycetes</taxon>
        <taxon>Sordariomycetidae</taxon>
        <taxon>Sordariales</taxon>
        <taxon>Chaetomiaceae</taxon>
        <taxon>Thermothielavioides</taxon>
    </lineage>
</organism>
<gene>
    <name evidence="1" type="ORF">TT172_LOCUS8520</name>
</gene>
<dbReference type="AlphaFoldDB" id="A0A3S4AY80"/>
<name>A0A3S4AY80_9PEZI</name>
<dbReference type="Proteomes" id="UP000289323">
    <property type="component" value="Unassembled WGS sequence"/>
</dbReference>
<evidence type="ECO:0000313" key="1">
    <source>
        <dbReference type="EMBL" id="SPQ26101.1"/>
    </source>
</evidence>
<reference evidence="1 2" key="1">
    <citation type="submission" date="2018-04" db="EMBL/GenBank/DDBJ databases">
        <authorList>
            <person name="Huttner S."/>
            <person name="Dainat J."/>
        </authorList>
    </citation>
    <scope>NUCLEOTIDE SEQUENCE [LARGE SCALE GENOMIC DNA]</scope>
</reference>
<dbReference type="EMBL" id="OUUZ01000016">
    <property type="protein sequence ID" value="SPQ26101.1"/>
    <property type="molecule type" value="Genomic_DNA"/>
</dbReference>
<proteinExistence type="predicted"/>
<sequence>MPSTSTRSSNLPPAETRQRLEERLTDLIDALAADARMQASPRHPTLHHVWDFAQRTRYMLSEVDNVAAGRALRFPEQMVAVQGIREGTPNPAKAKEVMTDVAQRSVMLDLLVSSPNPMMMMIMGLEDVDFGDEIKRKAAAVAEAAAGLQ</sequence>